<proteinExistence type="predicted"/>
<evidence type="ECO:0000256" key="1">
    <source>
        <dbReference type="SAM" id="MobiDB-lite"/>
    </source>
</evidence>
<protein>
    <submittedName>
        <fullName evidence="2">Uncharacterized protein</fullName>
    </submittedName>
</protein>
<feature type="compositionally biased region" description="Polar residues" evidence="1">
    <location>
        <begin position="1"/>
        <end position="12"/>
    </location>
</feature>
<feature type="compositionally biased region" description="Acidic residues" evidence="1">
    <location>
        <begin position="13"/>
        <end position="22"/>
    </location>
</feature>
<dbReference type="AlphaFoldDB" id="A0A0F9TM96"/>
<accession>A0A0F9TM96</accession>
<reference evidence="2" key="1">
    <citation type="journal article" date="2015" name="Nature">
        <title>Complex archaea that bridge the gap between prokaryotes and eukaryotes.</title>
        <authorList>
            <person name="Spang A."/>
            <person name="Saw J.H."/>
            <person name="Jorgensen S.L."/>
            <person name="Zaremba-Niedzwiedzka K."/>
            <person name="Martijn J."/>
            <person name="Lind A.E."/>
            <person name="van Eijk R."/>
            <person name="Schleper C."/>
            <person name="Guy L."/>
            <person name="Ettema T.J."/>
        </authorList>
    </citation>
    <scope>NUCLEOTIDE SEQUENCE</scope>
</reference>
<comment type="caution">
    <text evidence="2">The sequence shown here is derived from an EMBL/GenBank/DDBJ whole genome shotgun (WGS) entry which is preliminary data.</text>
</comment>
<organism evidence="2">
    <name type="scientific">marine sediment metagenome</name>
    <dbReference type="NCBI Taxonomy" id="412755"/>
    <lineage>
        <taxon>unclassified sequences</taxon>
        <taxon>metagenomes</taxon>
        <taxon>ecological metagenomes</taxon>
    </lineage>
</organism>
<gene>
    <name evidence="2" type="ORF">LCGC14_0374420</name>
</gene>
<name>A0A0F9TM96_9ZZZZ</name>
<evidence type="ECO:0000313" key="2">
    <source>
        <dbReference type="EMBL" id="KKN76052.1"/>
    </source>
</evidence>
<feature type="region of interest" description="Disordered" evidence="1">
    <location>
        <begin position="1"/>
        <end position="25"/>
    </location>
</feature>
<dbReference type="EMBL" id="LAZR01000300">
    <property type="protein sequence ID" value="KKN76052.1"/>
    <property type="molecule type" value="Genomic_DNA"/>
</dbReference>
<sequence length="159" mass="18315">MEEISQEQLSTINEEDALEDAQQEQLEIQQAQQEDLLGYGSPTPEKKDNQLKLFRDIIDTEDSRKVANLDATELGRVKIGVRSYHSIALFCESQRLFALATYFTEEAEIIQATSMSKKGFFLNTIVTQIKREFKQRIIPSLNKKKWFSKPNPEVEQNEG</sequence>